<sequence length="37" mass="4577">MLNEQELLKFLLPPYLVDYFDIVKFEEKEGLLHLYFE</sequence>
<name>A0A3D9AHF0_9FLAO</name>
<protein>
    <submittedName>
        <fullName evidence="1">Transposase</fullName>
    </submittedName>
</protein>
<dbReference type="AlphaFoldDB" id="A0A3D9AHF0"/>
<keyword evidence="2" id="KW-1185">Reference proteome</keyword>
<organism evidence="1 2">
    <name type="scientific">Candidatus Chryseobacterium massiliense</name>
    <dbReference type="NCBI Taxonomy" id="204089"/>
    <lineage>
        <taxon>Bacteria</taxon>
        <taxon>Pseudomonadati</taxon>
        <taxon>Bacteroidota</taxon>
        <taxon>Flavobacteriia</taxon>
        <taxon>Flavobacteriales</taxon>
        <taxon>Weeksellaceae</taxon>
        <taxon>Chryseobacterium group</taxon>
        <taxon>Chryseobacterium</taxon>
    </lineage>
</organism>
<dbReference type="Proteomes" id="UP000256924">
    <property type="component" value="Unassembled WGS sequence"/>
</dbReference>
<evidence type="ECO:0000313" key="2">
    <source>
        <dbReference type="Proteomes" id="UP000256924"/>
    </source>
</evidence>
<accession>A0A3D9AHF0</accession>
<feature type="non-terminal residue" evidence="1">
    <location>
        <position position="37"/>
    </location>
</feature>
<gene>
    <name evidence="1" type="ORF">DRF68_19705</name>
</gene>
<evidence type="ECO:0000313" key="1">
    <source>
        <dbReference type="EMBL" id="REC40760.1"/>
    </source>
</evidence>
<comment type="caution">
    <text evidence="1">The sequence shown here is derived from an EMBL/GenBank/DDBJ whole genome shotgun (WGS) entry which is preliminary data.</text>
</comment>
<reference evidence="1 2" key="1">
    <citation type="journal article" date="2004" name="Emerg. Infect. Dis.">
        <title>Amoebae-resisting bacteria isolated from human nasal swabs by amoebal coculture.</title>
        <authorList>
            <person name="Greub G."/>
            <person name="La Scola B."/>
            <person name="Raoult D."/>
        </authorList>
    </citation>
    <scope>NUCLEOTIDE SEQUENCE [LARGE SCALE GENOMIC DNA]</scope>
    <source>
        <strain evidence="1 2">CCUG 51329</strain>
    </source>
</reference>
<dbReference type="EMBL" id="QNVU01000069">
    <property type="protein sequence ID" value="REC40760.1"/>
    <property type="molecule type" value="Genomic_DNA"/>
</dbReference>
<proteinExistence type="predicted"/>